<feature type="coiled-coil region" evidence="1">
    <location>
        <begin position="618"/>
        <end position="645"/>
    </location>
</feature>
<comment type="caution">
    <text evidence="4">The sequence shown here is derived from an EMBL/GenBank/DDBJ whole genome shotgun (WGS) entry which is preliminary data.</text>
</comment>
<keyword evidence="5" id="KW-1185">Reference proteome</keyword>
<feature type="region of interest" description="Disordered" evidence="2">
    <location>
        <begin position="193"/>
        <end position="221"/>
    </location>
</feature>
<evidence type="ECO:0000256" key="1">
    <source>
        <dbReference type="SAM" id="Coils"/>
    </source>
</evidence>
<sequence>MRLNVSHSFLRSNCSPLFFGFVDSHAAKLHQHFSRQVKPERFLMLLNKQLKHLNKLRTPASVGVGSDPEAPIAVVVAPAWKIPFLLRGYTVVEPKTSNHRAFIWIVGLAISLVSLGAIRVFELFDWLSKITHGKDAEVFGLEYGADPPGISLVPWYPEWISSSRSSQISSGQVTTPASRCEISPVDRIGYTSSTTHGVSPSLHSTRPTRLNEPVHHGKGTPELREVDPLATLFSRSPLESLDASLNCPHFKNGVNQLCVICWLNNPELWVFGPVLSPLDRSILACLDKLANLTRKKTTPSHPVVGLATASTLLHRPAEVQAELLSGLASPSTTAWPNVVIRSTANLNDPPQSCSPRKRVLSCERLDRSSCVQSTPKVARSSGDGAPAASSADVYSSSISKAPNDKSPSDNFIRSPGRPTFYTSDSDVELASSRVTPNSPTPNSPSPEQVRLSASRVISKAFELLSSKSSDSSPRHQMTGGTSSLVTSPATRRTGSHGSTRSLDSDPFEYDELHMSPSLNPHLTDYASSFNALDPEEDEQLRREEEAQLVHLLNTLTSLLDKVDHISSGSPDLLPLSTATDDDGGGRQLTDSVSARQNQQKNVPFTDLFQSASDITEDLQSLETVLDKLRYKLQANQIELEQAEDKLDYAWHLHDHLDGSIADSFSSGSLASLTSESVPLDPSTVNHSITLPSPLVLEVVNETRIDPTDPVPTNPHLLNATDVPLVDSLLTSYTSSYTSSSAEPDRLLQSVTDSACGQSISTYSSQMMIQSVPDAGCLAASSNQLELITPNCTTLDRPRPRARSRSKRFFMPHRRYTFHTDQSYQAVDHDPILDYEKNMDPDGFLHPEMTFDKDGGIDWAEPNDAIR</sequence>
<keyword evidence="3" id="KW-0472">Membrane</keyword>
<feature type="compositionally biased region" description="Low complexity" evidence="2">
    <location>
        <begin position="380"/>
        <end position="401"/>
    </location>
</feature>
<feature type="region of interest" description="Disordered" evidence="2">
    <location>
        <begin position="371"/>
        <end position="451"/>
    </location>
</feature>
<feature type="compositionally biased region" description="Polar residues" evidence="2">
    <location>
        <begin position="193"/>
        <end position="208"/>
    </location>
</feature>
<reference evidence="4" key="1">
    <citation type="submission" date="2019-03" db="EMBL/GenBank/DDBJ databases">
        <title>Improved annotation for the trematode Fasciola hepatica.</title>
        <authorList>
            <person name="Choi Y.-J."/>
            <person name="Martin J."/>
            <person name="Mitreva M."/>
        </authorList>
    </citation>
    <scope>NUCLEOTIDE SEQUENCE [LARGE SCALE GENOMIC DNA]</scope>
</reference>
<feature type="compositionally biased region" description="Polar residues" evidence="2">
    <location>
        <begin position="588"/>
        <end position="597"/>
    </location>
</feature>
<feature type="compositionally biased region" description="Polar residues" evidence="2">
    <location>
        <begin position="474"/>
        <end position="501"/>
    </location>
</feature>
<gene>
    <name evidence="4" type="ORF">D915_001427</name>
</gene>
<feature type="region of interest" description="Disordered" evidence="2">
    <location>
        <begin position="464"/>
        <end position="521"/>
    </location>
</feature>
<evidence type="ECO:0000256" key="2">
    <source>
        <dbReference type="SAM" id="MobiDB-lite"/>
    </source>
</evidence>
<dbReference type="Proteomes" id="UP000230066">
    <property type="component" value="Unassembled WGS sequence"/>
</dbReference>
<feature type="region of interest" description="Disordered" evidence="2">
    <location>
        <begin position="569"/>
        <end position="597"/>
    </location>
</feature>
<name>A0A4E0RQ05_FASHE</name>
<keyword evidence="3" id="KW-1133">Transmembrane helix</keyword>
<feature type="transmembrane region" description="Helical" evidence="3">
    <location>
        <begin position="101"/>
        <end position="121"/>
    </location>
</feature>
<evidence type="ECO:0000313" key="4">
    <source>
        <dbReference type="EMBL" id="THD27764.1"/>
    </source>
</evidence>
<keyword evidence="1" id="KW-0175">Coiled coil</keyword>
<protein>
    <submittedName>
        <fullName evidence="4">Uncharacterized protein</fullName>
    </submittedName>
</protein>
<dbReference type="AlphaFoldDB" id="A0A4E0RQ05"/>
<feature type="compositionally biased region" description="Basic and acidic residues" evidence="2">
    <location>
        <begin position="212"/>
        <end position="221"/>
    </location>
</feature>
<keyword evidence="3" id="KW-0812">Transmembrane</keyword>
<accession>A0A4E0RQ05</accession>
<proteinExistence type="predicted"/>
<organism evidence="4 5">
    <name type="scientific">Fasciola hepatica</name>
    <name type="common">Liver fluke</name>
    <dbReference type="NCBI Taxonomy" id="6192"/>
    <lineage>
        <taxon>Eukaryota</taxon>
        <taxon>Metazoa</taxon>
        <taxon>Spiralia</taxon>
        <taxon>Lophotrochozoa</taxon>
        <taxon>Platyhelminthes</taxon>
        <taxon>Trematoda</taxon>
        <taxon>Digenea</taxon>
        <taxon>Plagiorchiida</taxon>
        <taxon>Echinostomata</taxon>
        <taxon>Echinostomatoidea</taxon>
        <taxon>Fasciolidae</taxon>
        <taxon>Fasciola</taxon>
    </lineage>
</organism>
<dbReference type="EMBL" id="JXXN02000329">
    <property type="protein sequence ID" value="THD27764.1"/>
    <property type="molecule type" value="Genomic_DNA"/>
</dbReference>
<evidence type="ECO:0000256" key="3">
    <source>
        <dbReference type="SAM" id="Phobius"/>
    </source>
</evidence>
<evidence type="ECO:0000313" key="5">
    <source>
        <dbReference type="Proteomes" id="UP000230066"/>
    </source>
</evidence>